<feature type="transmembrane region" description="Helical" evidence="6">
    <location>
        <begin position="299"/>
        <end position="318"/>
    </location>
</feature>
<keyword evidence="6" id="KW-0472">Membrane</keyword>
<evidence type="ECO:0000256" key="5">
    <source>
        <dbReference type="PROSITE-ProRule" id="PRU00169"/>
    </source>
</evidence>
<dbReference type="InterPro" id="IPR003661">
    <property type="entry name" value="HisK_dim/P_dom"/>
</dbReference>
<keyword evidence="3 5" id="KW-0597">Phosphoprotein</keyword>
<dbReference type="Gene3D" id="1.10.287.130">
    <property type="match status" value="1"/>
</dbReference>
<dbReference type="PANTHER" id="PTHR45339">
    <property type="entry name" value="HYBRID SIGNAL TRANSDUCTION HISTIDINE KINASE J"/>
    <property type="match status" value="1"/>
</dbReference>
<dbReference type="AlphaFoldDB" id="A0A2T0TRJ0"/>
<dbReference type="PROSITE" id="PS50110">
    <property type="entry name" value="RESPONSE_REGULATORY"/>
    <property type="match status" value="1"/>
</dbReference>
<evidence type="ECO:0000256" key="4">
    <source>
        <dbReference type="ARBA" id="ARBA00023012"/>
    </source>
</evidence>
<accession>A0A2T0TRJ0</accession>
<dbReference type="InterPro" id="IPR003594">
    <property type="entry name" value="HATPase_dom"/>
</dbReference>
<dbReference type="SMART" id="SM00448">
    <property type="entry name" value="REC"/>
    <property type="match status" value="1"/>
</dbReference>
<dbReference type="SMART" id="SM00387">
    <property type="entry name" value="HATPase_c"/>
    <property type="match status" value="1"/>
</dbReference>
<dbReference type="EMBL" id="PVTH01000015">
    <property type="protein sequence ID" value="PRY48300.1"/>
    <property type="molecule type" value="Genomic_DNA"/>
</dbReference>
<gene>
    <name evidence="10" type="ORF">B0I27_1151</name>
</gene>
<feature type="modified residue" description="4-aspartylphosphate" evidence="5">
    <location>
        <position position="721"/>
    </location>
</feature>
<dbReference type="EC" id="2.7.13.3" evidence="2"/>
<dbReference type="GO" id="GO:0000155">
    <property type="term" value="F:phosphorelay sensor kinase activity"/>
    <property type="evidence" value="ECO:0007669"/>
    <property type="project" value="InterPro"/>
</dbReference>
<dbReference type="CDD" id="cd17546">
    <property type="entry name" value="REC_hyHK_CKI1_RcsC-like"/>
    <property type="match status" value="1"/>
</dbReference>
<dbReference type="Gene3D" id="3.40.50.2300">
    <property type="match status" value="1"/>
</dbReference>
<dbReference type="InterPro" id="IPR008979">
    <property type="entry name" value="Galactose-bd-like_sf"/>
</dbReference>
<dbReference type="Proteomes" id="UP000238034">
    <property type="component" value="Unassembled WGS sequence"/>
</dbReference>
<organism evidence="10 11">
    <name type="scientific">Arcticibacter pallidicorallinus</name>
    <dbReference type="NCBI Taxonomy" id="1259464"/>
    <lineage>
        <taxon>Bacteria</taxon>
        <taxon>Pseudomonadati</taxon>
        <taxon>Bacteroidota</taxon>
        <taxon>Sphingobacteriia</taxon>
        <taxon>Sphingobacteriales</taxon>
        <taxon>Sphingobacteriaceae</taxon>
        <taxon>Arcticibacter</taxon>
    </lineage>
</organism>
<feature type="transmembrane region" description="Helical" evidence="6">
    <location>
        <begin position="267"/>
        <end position="287"/>
    </location>
</feature>
<dbReference type="PRINTS" id="PR00344">
    <property type="entry name" value="BCTRLSENSOR"/>
</dbReference>
<name>A0A2T0TRJ0_9SPHI</name>
<dbReference type="InterPro" id="IPR004358">
    <property type="entry name" value="Sig_transdc_His_kin-like_C"/>
</dbReference>
<evidence type="ECO:0000256" key="7">
    <source>
        <dbReference type="SAM" id="SignalP"/>
    </source>
</evidence>
<dbReference type="Pfam" id="PF07695">
    <property type="entry name" value="7TMR-DISM_7TM"/>
    <property type="match status" value="1"/>
</dbReference>
<feature type="transmembrane region" description="Helical" evidence="6">
    <location>
        <begin position="352"/>
        <end position="373"/>
    </location>
</feature>
<evidence type="ECO:0000259" key="9">
    <source>
        <dbReference type="PROSITE" id="PS50110"/>
    </source>
</evidence>
<dbReference type="SMART" id="SM00388">
    <property type="entry name" value="HisKA"/>
    <property type="match status" value="1"/>
</dbReference>
<keyword evidence="10" id="KW-0808">Transferase</keyword>
<feature type="domain" description="Histidine kinase" evidence="8">
    <location>
        <begin position="426"/>
        <end position="647"/>
    </location>
</feature>
<comment type="catalytic activity">
    <reaction evidence="1">
        <text>ATP + protein L-histidine = ADP + protein N-phospho-L-histidine.</text>
        <dbReference type="EC" id="2.7.13.3"/>
    </reaction>
</comment>
<dbReference type="Gene3D" id="3.30.565.10">
    <property type="entry name" value="Histidine kinase-like ATPase, C-terminal domain"/>
    <property type="match status" value="1"/>
</dbReference>
<feature type="domain" description="Response regulatory" evidence="9">
    <location>
        <begin position="672"/>
        <end position="786"/>
    </location>
</feature>
<feature type="transmembrane region" description="Helical" evidence="6">
    <location>
        <begin position="199"/>
        <end position="222"/>
    </location>
</feature>
<reference evidence="10 11" key="1">
    <citation type="submission" date="2018-03" db="EMBL/GenBank/DDBJ databases">
        <title>Genomic Encyclopedia of Type Strains, Phase III (KMG-III): the genomes of soil and plant-associated and newly described type strains.</title>
        <authorList>
            <person name="Whitman W."/>
        </authorList>
    </citation>
    <scope>NUCLEOTIDE SEQUENCE [LARGE SCALE GENOMIC DNA]</scope>
    <source>
        <strain evidence="10 11">CGMCC 1.9313</strain>
    </source>
</reference>
<evidence type="ECO:0000259" key="8">
    <source>
        <dbReference type="PROSITE" id="PS50109"/>
    </source>
</evidence>
<dbReference type="SUPFAM" id="SSF55874">
    <property type="entry name" value="ATPase domain of HSP90 chaperone/DNA topoisomerase II/histidine kinase"/>
    <property type="match status" value="1"/>
</dbReference>
<evidence type="ECO:0000256" key="3">
    <source>
        <dbReference type="ARBA" id="ARBA00022553"/>
    </source>
</evidence>
<feature type="transmembrane region" description="Helical" evidence="6">
    <location>
        <begin position="324"/>
        <end position="340"/>
    </location>
</feature>
<dbReference type="PROSITE" id="PS50109">
    <property type="entry name" value="HIS_KIN"/>
    <property type="match status" value="1"/>
</dbReference>
<dbReference type="InterPro" id="IPR001789">
    <property type="entry name" value="Sig_transdc_resp-reg_receiver"/>
</dbReference>
<keyword evidence="7" id="KW-0732">Signal</keyword>
<evidence type="ECO:0000256" key="6">
    <source>
        <dbReference type="SAM" id="Phobius"/>
    </source>
</evidence>
<dbReference type="InterPro" id="IPR011006">
    <property type="entry name" value="CheY-like_superfamily"/>
</dbReference>
<keyword evidence="11" id="KW-1185">Reference proteome</keyword>
<dbReference type="PANTHER" id="PTHR45339:SF1">
    <property type="entry name" value="HYBRID SIGNAL TRANSDUCTION HISTIDINE KINASE J"/>
    <property type="match status" value="1"/>
</dbReference>
<keyword evidence="10" id="KW-0418">Kinase</keyword>
<sequence length="787" mass="88514">MIRASLSPFQFILILFLFFVSTTVYAAQPATAVGGLLDLRAEHFESSVELNGQWKFYWNKLLSPKAAANSDNPELVDFPFLWHGNFLNGEELPSFGYATYTLTILLPESSPPLSLGIPDMYSAYRLYLNNQVVAENGKVGTSKEDFIPYWQTHTVNIPENVDTIHLTLQIANFEHSKAGISNDIVIGKADSMALRTFQFAAIDLLLTGCLLMSGLYFLGLFIMGNRDKAILMFALYSIVFSYRIIGVGDYTLHSVLPGISWYITIRLEYMSLFAGIGIFALYTNYLYPEASSHRLPRIVYTLCFLFAFASLTLPPYYFTQLINPFLLLMAFCLIYVPYIYTRAYLKKLPGSVYALMSAIAVLIVFGISLLYYWGIAPKLQLLNFLSYVAFFFLQSLVLSHRVSFQLKKARLEAEQGLISKTEFLSTMSHEIRTPLNSVIGMSHLLLKNNPRKDQIEHLDVMLFSANNLLSIVNDILDYSKIEAGKVSFEQIEMNAAAIVRNIVTSLQASAQDKGIELTLHSDPNLPYKLIGDPTRLSQVITNLVHNAIKFTEVGKVQVSLYIVEENENSVTLKFQVKDSGIGISKEKHKLIFERFTQADSSTSRGFGGTGLGLAITKKILELQNSTLELVSEEGKGSEFYFTQTFGKSTLKETELKKGFLPEESYKPLNGINILLVEDNKMNVLVAQSFLQRWGATIDVAVNGLEALHKLNKEKHHLILMDLHMPIMDGYEATIRLRQQGVHIPIIALTANLPNEIDEKLKEVGINNVVVKPFLPDELYRTILHHVS</sequence>
<feature type="chain" id="PRO_5015518635" description="histidine kinase" evidence="7">
    <location>
        <begin position="27"/>
        <end position="787"/>
    </location>
</feature>
<dbReference type="InterPro" id="IPR005467">
    <property type="entry name" value="His_kinase_dom"/>
</dbReference>
<evidence type="ECO:0000256" key="1">
    <source>
        <dbReference type="ARBA" id="ARBA00000085"/>
    </source>
</evidence>
<evidence type="ECO:0000313" key="11">
    <source>
        <dbReference type="Proteomes" id="UP000238034"/>
    </source>
</evidence>
<evidence type="ECO:0000256" key="2">
    <source>
        <dbReference type="ARBA" id="ARBA00012438"/>
    </source>
</evidence>
<keyword evidence="6" id="KW-0812">Transmembrane</keyword>
<dbReference type="Pfam" id="PF00072">
    <property type="entry name" value="Response_reg"/>
    <property type="match status" value="1"/>
</dbReference>
<dbReference type="InterPro" id="IPR036890">
    <property type="entry name" value="HATPase_C_sf"/>
</dbReference>
<keyword evidence="6" id="KW-1133">Transmembrane helix</keyword>
<evidence type="ECO:0000313" key="10">
    <source>
        <dbReference type="EMBL" id="PRY48300.1"/>
    </source>
</evidence>
<dbReference type="FunFam" id="3.30.565.10:FF:000010">
    <property type="entry name" value="Sensor histidine kinase RcsC"/>
    <property type="match status" value="1"/>
</dbReference>
<feature type="signal peptide" evidence="7">
    <location>
        <begin position="1"/>
        <end position="26"/>
    </location>
</feature>
<dbReference type="CDD" id="cd00082">
    <property type="entry name" value="HisKA"/>
    <property type="match status" value="1"/>
</dbReference>
<dbReference type="CDD" id="cd16922">
    <property type="entry name" value="HATPase_EvgS-ArcB-TorS-like"/>
    <property type="match status" value="1"/>
</dbReference>
<dbReference type="InterPro" id="IPR036097">
    <property type="entry name" value="HisK_dim/P_sf"/>
</dbReference>
<keyword evidence="4" id="KW-0902">Two-component regulatory system</keyword>
<protein>
    <recommendedName>
        <fullName evidence="2">histidine kinase</fullName>
        <ecNumber evidence="2">2.7.13.3</ecNumber>
    </recommendedName>
</protein>
<dbReference type="SUPFAM" id="SSF47384">
    <property type="entry name" value="Homodimeric domain of signal transducing histidine kinase"/>
    <property type="match status" value="1"/>
</dbReference>
<dbReference type="OrthoDB" id="9811889at2"/>
<dbReference type="InterPro" id="IPR011623">
    <property type="entry name" value="7TMR_DISM_rcpt_extracell_dom1"/>
</dbReference>
<proteinExistence type="predicted"/>
<dbReference type="Pfam" id="PF02518">
    <property type="entry name" value="HATPase_c"/>
    <property type="match status" value="1"/>
</dbReference>
<feature type="transmembrane region" description="Helical" evidence="6">
    <location>
        <begin position="229"/>
        <end position="247"/>
    </location>
</feature>
<dbReference type="SUPFAM" id="SSF49785">
    <property type="entry name" value="Galactose-binding domain-like"/>
    <property type="match status" value="1"/>
</dbReference>
<comment type="caution">
    <text evidence="10">The sequence shown here is derived from an EMBL/GenBank/DDBJ whole genome shotgun (WGS) entry which is preliminary data.</text>
</comment>
<dbReference type="Pfam" id="PF00512">
    <property type="entry name" value="HisKA"/>
    <property type="match status" value="1"/>
</dbReference>
<dbReference type="SUPFAM" id="SSF52172">
    <property type="entry name" value="CheY-like"/>
    <property type="match status" value="1"/>
</dbReference>